<dbReference type="PROSITE" id="PS51914">
    <property type="entry name" value="MRH"/>
    <property type="match status" value="1"/>
</dbReference>
<dbReference type="InterPro" id="IPR012913">
    <property type="entry name" value="OS9-like_dom"/>
</dbReference>
<keyword evidence="12" id="KW-1185">Reference proteome</keyword>
<organism evidence="11 12">
    <name type="scientific">Psilocybe cf. subviscida</name>
    <dbReference type="NCBI Taxonomy" id="2480587"/>
    <lineage>
        <taxon>Eukaryota</taxon>
        <taxon>Fungi</taxon>
        <taxon>Dikarya</taxon>
        <taxon>Basidiomycota</taxon>
        <taxon>Agaricomycotina</taxon>
        <taxon>Agaricomycetes</taxon>
        <taxon>Agaricomycetidae</taxon>
        <taxon>Agaricales</taxon>
        <taxon>Agaricineae</taxon>
        <taxon>Strophariaceae</taxon>
        <taxon>Psilocybe</taxon>
    </lineage>
</organism>
<dbReference type="PANTHER" id="PTHR15414">
    <property type="entry name" value="OS-9-RELATED"/>
    <property type="match status" value="1"/>
</dbReference>
<evidence type="ECO:0000256" key="4">
    <source>
        <dbReference type="ARBA" id="ARBA00022729"/>
    </source>
</evidence>
<dbReference type="InterPro" id="IPR009011">
    <property type="entry name" value="Man6P_isomerase_rcpt-bd_dom_sf"/>
</dbReference>
<feature type="compositionally biased region" description="Basic and acidic residues" evidence="8">
    <location>
        <begin position="375"/>
        <end position="389"/>
    </location>
</feature>
<dbReference type="GO" id="GO:0005788">
    <property type="term" value="C:endoplasmic reticulum lumen"/>
    <property type="evidence" value="ECO:0007669"/>
    <property type="project" value="TreeGrafter"/>
</dbReference>
<dbReference type="PANTHER" id="PTHR15414:SF0">
    <property type="entry name" value="ENDOPLASMIC RETICULUM LECTIN 1"/>
    <property type="match status" value="1"/>
</dbReference>
<gene>
    <name evidence="11" type="ORF">D9619_005793</name>
</gene>
<feature type="chain" id="PRO_5034021856" description="Protein OS-9 homolog" evidence="9">
    <location>
        <begin position="18"/>
        <end position="492"/>
    </location>
</feature>
<feature type="compositionally biased region" description="Basic and acidic residues" evidence="8">
    <location>
        <begin position="461"/>
        <end position="483"/>
    </location>
</feature>
<evidence type="ECO:0000259" key="10">
    <source>
        <dbReference type="PROSITE" id="PS51914"/>
    </source>
</evidence>
<dbReference type="Proteomes" id="UP000567179">
    <property type="component" value="Unassembled WGS sequence"/>
</dbReference>
<feature type="region of interest" description="Disordered" evidence="8">
    <location>
        <begin position="350"/>
        <end position="389"/>
    </location>
</feature>
<sequence length="492" mass="54541">MRATLSVALCLASTSLAALHSLPDDTYAFPKYRVSFLNGHPVLTETAERWLNEGLRGGELEFLDQPWEDATYTSPQQRKEIGPGDGASSAQQPLSNSDPYANALSEGREHTLERMKMGPQDSYVCLIPKPLESNNTTQDDEVEDLSPARSWSLLQSLSGTCLYHRQGWFTYSYCHNDEIRQFKEVTPAQPRFSVEAFIYPLAPSFFALPMPHFTGPYKPDEDPEWDSYTLGRAPRNPEPGADLTVAEQNAQAANLELARTAGSRYLVQRWGDGTICDKTNTPREVEVQFHCSMEMTDHILFVKETKTCSYVLVIHTPRLCGEPGFQSKREGGEGAEILCREVVDVLPAEGPRLPKADHPLKVPLRKTVLPAPAPKSDKGKNSGSDDKHATKEKLFSDLLRQTLEALAASGADATHKGDGVDGKFVIELDDDATADDIDDDRIVAALRAAGYNVQTEVIKVNPRELKDKNDKSKADNKGTNDKKQAKKPKKWL</sequence>
<dbReference type="GO" id="GO:0005789">
    <property type="term" value="C:endoplasmic reticulum membrane"/>
    <property type="evidence" value="ECO:0007669"/>
    <property type="project" value="UniProtKB-SubCell"/>
</dbReference>
<evidence type="ECO:0000256" key="1">
    <source>
        <dbReference type="ARBA" id="ARBA00004367"/>
    </source>
</evidence>
<keyword evidence="7" id="KW-1015">Disulfide bond</keyword>
<evidence type="ECO:0000256" key="8">
    <source>
        <dbReference type="SAM" id="MobiDB-lite"/>
    </source>
</evidence>
<dbReference type="AlphaFoldDB" id="A0A8H5FBT7"/>
<evidence type="ECO:0000256" key="7">
    <source>
        <dbReference type="ARBA" id="ARBA00023157"/>
    </source>
</evidence>
<keyword evidence="6" id="KW-0256">Endoplasmic reticulum</keyword>
<evidence type="ECO:0000313" key="12">
    <source>
        <dbReference type="Proteomes" id="UP000567179"/>
    </source>
</evidence>
<accession>A0A8H5FBT7</accession>
<dbReference type="GO" id="GO:0030246">
    <property type="term" value="F:carbohydrate binding"/>
    <property type="evidence" value="ECO:0007669"/>
    <property type="project" value="UniProtKB-KW"/>
</dbReference>
<protein>
    <recommendedName>
        <fullName evidence="3">Protein OS-9 homolog</fullName>
    </recommendedName>
</protein>
<evidence type="ECO:0000256" key="6">
    <source>
        <dbReference type="ARBA" id="ARBA00022824"/>
    </source>
</evidence>
<comment type="subcellular location">
    <subcellularLocation>
        <location evidence="1">Endoplasmic reticulum membrane</location>
        <topology evidence="1">Peripheral membrane protein</topology>
        <orientation evidence="1">Lumenal side</orientation>
    </subcellularLocation>
</comment>
<evidence type="ECO:0000256" key="3">
    <source>
        <dbReference type="ARBA" id="ARBA00018727"/>
    </source>
</evidence>
<evidence type="ECO:0000256" key="5">
    <source>
        <dbReference type="ARBA" id="ARBA00022734"/>
    </source>
</evidence>
<dbReference type="GO" id="GO:0030968">
    <property type="term" value="P:endoplasmic reticulum unfolded protein response"/>
    <property type="evidence" value="ECO:0007669"/>
    <property type="project" value="InterPro"/>
</dbReference>
<feature type="domain" description="MRH" evidence="10">
    <location>
        <begin position="159"/>
        <end position="322"/>
    </location>
</feature>
<feature type="compositionally biased region" description="Polar residues" evidence="8">
    <location>
        <begin position="88"/>
        <end position="99"/>
    </location>
</feature>
<dbReference type="GO" id="GO:0030970">
    <property type="term" value="P:retrograde protein transport, ER to cytosol"/>
    <property type="evidence" value="ECO:0007669"/>
    <property type="project" value="TreeGrafter"/>
</dbReference>
<comment type="similarity">
    <text evidence="2">Belongs to the OS-9 family.</text>
</comment>
<dbReference type="EMBL" id="JAACJJ010000001">
    <property type="protein sequence ID" value="KAF5330807.1"/>
    <property type="molecule type" value="Genomic_DNA"/>
</dbReference>
<evidence type="ECO:0000256" key="2">
    <source>
        <dbReference type="ARBA" id="ARBA00009918"/>
    </source>
</evidence>
<keyword evidence="4 9" id="KW-0732">Signal</keyword>
<dbReference type="Gene3D" id="2.70.130.10">
    <property type="entry name" value="Mannose-6-phosphate receptor binding domain"/>
    <property type="match status" value="1"/>
</dbReference>
<feature type="signal peptide" evidence="9">
    <location>
        <begin position="1"/>
        <end position="17"/>
    </location>
</feature>
<name>A0A8H5FBT7_9AGAR</name>
<proteinExistence type="inferred from homology"/>
<reference evidence="11 12" key="1">
    <citation type="journal article" date="2020" name="ISME J.">
        <title>Uncovering the hidden diversity of litter-decomposition mechanisms in mushroom-forming fungi.</title>
        <authorList>
            <person name="Floudas D."/>
            <person name="Bentzer J."/>
            <person name="Ahren D."/>
            <person name="Johansson T."/>
            <person name="Persson P."/>
            <person name="Tunlid A."/>
        </authorList>
    </citation>
    <scope>NUCLEOTIDE SEQUENCE [LARGE SCALE GENOMIC DNA]</scope>
    <source>
        <strain evidence="11 12">CBS 101986</strain>
    </source>
</reference>
<dbReference type="Pfam" id="PF07915">
    <property type="entry name" value="PRKCSH"/>
    <property type="match status" value="1"/>
</dbReference>
<keyword evidence="5" id="KW-0430">Lectin</keyword>
<dbReference type="OrthoDB" id="448954at2759"/>
<evidence type="ECO:0000256" key="9">
    <source>
        <dbReference type="SAM" id="SignalP"/>
    </source>
</evidence>
<dbReference type="InterPro" id="IPR045149">
    <property type="entry name" value="OS-9-like"/>
</dbReference>
<dbReference type="SUPFAM" id="SSF50911">
    <property type="entry name" value="Mannose 6-phosphate receptor domain"/>
    <property type="match status" value="1"/>
</dbReference>
<comment type="caution">
    <text evidence="11">The sequence shown here is derived from an EMBL/GenBank/DDBJ whole genome shotgun (WGS) entry which is preliminary data.</text>
</comment>
<feature type="region of interest" description="Disordered" evidence="8">
    <location>
        <begin position="73"/>
        <end position="102"/>
    </location>
</feature>
<dbReference type="InterPro" id="IPR044865">
    <property type="entry name" value="MRH_dom"/>
</dbReference>
<evidence type="ECO:0000313" key="11">
    <source>
        <dbReference type="EMBL" id="KAF5330807.1"/>
    </source>
</evidence>
<feature type="region of interest" description="Disordered" evidence="8">
    <location>
        <begin position="460"/>
        <end position="492"/>
    </location>
</feature>